<feature type="region of interest" description="Disordered" evidence="8">
    <location>
        <begin position="313"/>
        <end position="338"/>
    </location>
</feature>
<keyword evidence="3" id="KW-0963">Cytoplasm</keyword>
<dbReference type="PANTHER" id="PTHR15352">
    <property type="entry name" value="LYMPHOID-RESTRICTED MEMBRANE PROTEIN, JAW1"/>
    <property type="match status" value="1"/>
</dbReference>
<sequence>MDESTSDNEKQPRSQEVDADQKQQTSTKATNYMTSNDTDLSKIPKRKLSVFCRSFDVIAQVDQEKEKQTLDFRRTSSSPSVQIERTREDADSKNGQIDQQASLQERHFVDDYRSLNENGKFLSCSSPSRLSEKPSSNNGQVSKAGSLSPIGFKLPQVLEDTIVDNYATITETSIGKHYKLNNNGNYEYKVADESAVINSRQTNSSPDLTNTIRSFAKEKVGNAETNSSAANGTAEPQHGNSPQTRSACSRAITCTDLVKIKDSEYPRSFVNASGARRLGKYTSVDAEMSSHEDSSMGSDSEDDSIERTVHATICTRNETKNERSRSKSNSPLSQTLSSISMGEPFRKLNLREIHDQKVAEDVEELCLERVERQKLFAARRSLSEGDCERYHRTKRRCRCVKEEESLDEEQKEFPAFPSFNDTRLQIMGLSCSNDIDSVYRENIPENELERKYIAFSIGLSTDRITLHRRMALSLRQRDQSERNFMNEIQKMQEDINGLCPLCTDQESIDKIENVRHQLDMIARSAHRVSCAAETLGAVYQEHRISRAIFIGDKYLQLLRSRCENLAADIAEVKQILLKNNIMIEETTGEVGDDLPKLRYRNGLPCNNRTMMTRRRASIATISRPLSAQDIKETPRQRNSVSGRVNLRRPSLCFETQRWENEKLNRTDSTNSVVELRDIFEHTEPRRNSIEENNNLLRNDQSNNISSMNCNIASNTRDKDRSIIKQNSFLESSVTKTVEKQIKSCIRTTEPLRITRNIETWRSILWFTFIFFLGFYAKQITSTFVT</sequence>
<feature type="region of interest" description="Disordered" evidence="8">
    <location>
        <begin position="124"/>
        <end position="146"/>
    </location>
</feature>
<dbReference type="GO" id="GO:0005737">
    <property type="term" value="C:cytoplasm"/>
    <property type="evidence" value="ECO:0007669"/>
    <property type="project" value="UniProtKB-SubCell"/>
</dbReference>
<dbReference type="KEGG" id="bvk:117235431"/>
<accession>A0A6J3KJJ9</accession>
<evidence type="ECO:0000256" key="1">
    <source>
        <dbReference type="ARBA" id="ARBA00004167"/>
    </source>
</evidence>
<evidence type="ECO:0000256" key="5">
    <source>
        <dbReference type="ARBA" id="ARBA00022989"/>
    </source>
</evidence>
<comment type="subcellular location">
    <subcellularLocation>
        <location evidence="2">Cytoplasm</location>
    </subcellularLocation>
    <subcellularLocation>
        <location evidence="1">Membrane</location>
        <topology evidence="1">Single-pass membrane protein</topology>
    </subcellularLocation>
</comment>
<evidence type="ECO:0000256" key="8">
    <source>
        <dbReference type="SAM" id="MobiDB-lite"/>
    </source>
</evidence>
<keyword evidence="9" id="KW-1185">Reference proteome</keyword>
<feature type="region of interest" description="Disordered" evidence="8">
    <location>
        <begin position="286"/>
        <end position="305"/>
    </location>
</feature>
<feature type="compositionally biased region" description="Polar residues" evidence="8">
    <location>
        <begin position="238"/>
        <end position="247"/>
    </location>
</feature>
<dbReference type="Pfam" id="PF05781">
    <property type="entry name" value="MRVI1"/>
    <property type="match status" value="1"/>
</dbReference>
<keyword evidence="6" id="KW-0175">Coiled coil</keyword>
<feature type="region of interest" description="Disordered" evidence="8">
    <location>
        <begin position="1"/>
        <end position="40"/>
    </location>
</feature>
<dbReference type="GeneID" id="117235431"/>
<feature type="region of interest" description="Disordered" evidence="8">
    <location>
        <begin position="221"/>
        <end position="248"/>
    </location>
</feature>
<feature type="compositionally biased region" description="Polar residues" evidence="8">
    <location>
        <begin position="327"/>
        <end position="338"/>
    </location>
</feature>
<dbReference type="InterPro" id="IPR008677">
    <property type="entry name" value="MRVI1"/>
</dbReference>
<dbReference type="AlphaFoldDB" id="A0A6J3KJJ9"/>
<dbReference type="Proteomes" id="UP000504631">
    <property type="component" value="Unplaced"/>
</dbReference>
<evidence type="ECO:0000256" key="2">
    <source>
        <dbReference type="ARBA" id="ARBA00004496"/>
    </source>
</evidence>
<dbReference type="RefSeq" id="XP_033353347.1">
    <property type="nucleotide sequence ID" value="XM_033497456.1"/>
</dbReference>
<dbReference type="RefSeq" id="XP_033353338.1">
    <property type="nucleotide sequence ID" value="XM_033497447.1"/>
</dbReference>
<evidence type="ECO:0000313" key="11">
    <source>
        <dbReference type="RefSeq" id="XP_033353347.1"/>
    </source>
</evidence>
<proteinExistence type="predicted"/>
<feature type="compositionally biased region" description="Polar residues" evidence="8">
    <location>
        <begin position="22"/>
        <end position="38"/>
    </location>
</feature>
<feature type="compositionally biased region" description="Polar residues" evidence="8">
    <location>
        <begin position="93"/>
        <end position="103"/>
    </location>
</feature>
<feature type="region of interest" description="Disordered" evidence="8">
    <location>
        <begin position="65"/>
        <end position="103"/>
    </location>
</feature>
<keyword evidence="7" id="KW-0472">Membrane</keyword>
<evidence type="ECO:0000256" key="7">
    <source>
        <dbReference type="ARBA" id="ARBA00023136"/>
    </source>
</evidence>
<evidence type="ECO:0000313" key="9">
    <source>
        <dbReference type="Proteomes" id="UP000504631"/>
    </source>
</evidence>
<organism evidence="9 10">
    <name type="scientific">Bombus vosnesenskii</name>
    <dbReference type="NCBI Taxonomy" id="207650"/>
    <lineage>
        <taxon>Eukaryota</taxon>
        <taxon>Metazoa</taxon>
        <taxon>Ecdysozoa</taxon>
        <taxon>Arthropoda</taxon>
        <taxon>Hexapoda</taxon>
        <taxon>Insecta</taxon>
        <taxon>Pterygota</taxon>
        <taxon>Neoptera</taxon>
        <taxon>Endopterygota</taxon>
        <taxon>Hymenoptera</taxon>
        <taxon>Apocrita</taxon>
        <taxon>Aculeata</taxon>
        <taxon>Apoidea</taxon>
        <taxon>Anthophila</taxon>
        <taxon>Apidae</taxon>
        <taxon>Bombus</taxon>
        <taxon>Pyrobombus</taxon>
    </lineage>
</organism>
<name>A0A6J3KJJ9_9HYME</name>
<evidence type="ECO:0000256" key="3">
    <source>
        <dbReference type="ARBA" id="ARBA00022490"/>
    </source>
</evidence>
<protein>
    <submittedName>
        <fullName evidence="10 11">Lymphoid-restricted membrane protein-like isoform X1</fullName>
    </submittedName>
</protein>
<feature type="compositionally biased region" description="Basic and acidic residues" evidence="8">
    <location>
        <begin position="7"/>
        <end position="21"/>
    </location>
</feature>
<dbReference type="PANTHER" id="PTHR15352:SF1">
    <property type="entry name" value="KASH5-LIKE COILED-COIL DOMAIN-CONTAINING PROTEIN"/>
    <property type="match status" value="1"/>
</dbReference>
<feature type="compositionally biased region" description="Low complexity" evidence="8">
    <location>
        <begin position="124"/>
        <end position="136"/>
    </location>
</feature>
<evidence type="ECO:0000256" key="6">
    <source>
        <dbReference type="ARBA" id="ARBA00023054"/>
    </source>
</evidence>
<evidence type="ECO:0000313" key="10">
    <source>
        <dbReference type="RefSeq" id="XP_033353338.1"/>
    </source>
</evidence>
<gene>
    <name evidence="10 11" type="primary">LOC117235431</name>
</gene>
<keyword evidence="5" id="KW-1133">Transmembrane helix</keyword>
<feature type="compositionally biased region" description="Basic and acidic residues" evidence="8">
    <location>
        <begin position="65"/>
        <end position="74"/>
    </location>
</feature>
<evidence type="ECO:0000256" key="4">
    <source>
        <dbReference type="ARBA" id="ARBA00022692"/>
    </source>
</evidence>
<keyword evidence="4" id="KW-0812">Transmembrane</keyword>
<dbReference type="GO" id="GO:0016020">
    <property type="term" value="C:membrane"/>
    <property type="evidence" value="ECO:0007669"/>
    <property type="project" value="UniProtKB-SubCell"/>
</dbReference>
<reference evidence="10 11" key="1">
    <citation type="submission" date="2025-04" db="UniProtKB">
        <authorList>
            <consortium name="RefSeq"/>
        </authorList>
    </citation>
    <scope>IDENTIFICATION</scope>
    <source>
        <tissue evidence="10 11">Muscle</tissue>
    </source>
</reference>